<dbReference type="Pfam" id="PF09527">
    <property type="entry name" value="ATPase_gene1"/>
    <property type="match status" value="1"/>
</dbReference>
<keyword evidence="1" id="KW-0472">Membrane</keyword>
<feature type="transmembrane region" description="Helical" evidence="1">
    <location>
        <begin position="9"/>
        <end position="32"/>
    </location>
</feature>
<keyword evidence="1" id="KW-0812">Transmembrane</keyword>
<name>A0A3B0ZZU9_9ZZZZ</name>
<gene>
    <name evidence="2" type="ORF">MNBD_GAMMA20-701</name>
</gene>
<evidence type="ECO:0000313" key="2">
    <source>
        <dbReference type="EMBL" id="VAW92877.1"/>
    </source>
</evidence>
<accession>A0A3B0ZZU9</accession>
<dbReference type="AlphaFoldDB" id="A0A3B0ZZU9"/>
<keyword evidence="1" id="KW-1133">Transmembrane helix</keyword>
<evidence type="ECO:0000256" key="1">
    <source>
        <dbReference type="SAM" id="Phobius"/>
    </source>
</evidence>
<dbReference type="InterPro" id="IPR032820">
    <property type="entry name" value="ATPase_put"/>
</dbReference>
<proteinExistence type="predicted"/>
<reference evidence="2" key="1">
    <citation type="submission" date="2018-06" db="EMBL/GenBank/DDBJ databases">
        <authorList>
            <person name="Zhirakovskaya E."/>
        </authorList>
    </citation>
    <scope>NUCLEOTIDE SEQUENCE</scope>
</reference>
<feature type="transmembrane region" description="Helical" evidence="1">
    <location>
        <begin position="38"/>
        <end position="59"/>
    </location>
</feature>
<evidence type="ECO:0008006" key="3">
    <source>
        <dbReference type="Google" id="ProtNLM"/>
    </source>
</evidence>
<organism evidence="2">
    <name type="scientific">hydrothermal vent metagenome</name>
    <dbReference type="NCBI Taxonomy" id="652676"/>
    <lineage>
        <taxon>unclassified sequences</taxon>
        <taxon>metagenomes</taxon>
        <taxon>ecological metagenomes</taxon>
    </lineage>
</organism>
<sequence>MSESKKPGLLLIGAGQILTSMVVSGFLLGYLLDLYFGTQPIFILILGGLGFIGGFLKVYRLLTDPELQ</sequence>
<dbReference type="EMBL" id="UOFU01000012">
    <property type="protein sequence ID" value="VAW92877.1"/>
    <property type="molecule type" value="Genomic_DNA"/>
</dbReference>
<protein>
    <recommendedName>
        <fullName evidence="3">ATP synthase protein I</fullName>
    </recommendedName>
</protein>